<dbReference type="RefSeq" id="WP_174194923.1">
    <property type="nucleotide sequence ID" value="NZ_JABULH010000006.1"/>
</dbReference>
<name>A0ABX2JKW2_9SPHN</name>
<gene>
    <name evidence="1" type="ORF">HRV97_14160</name>
</gene>
<reference evidence="1 2" key="1">
    <citation type="submission" date="2020-06" db="EMBL/GenBank/DDBJ databases">
        <title>Sphingomonas hominis sp. nov., a member of the Sphingomonas, isolated from the hair of a 22-year-old girl.</title>
        <authorList>
            <person name="Zhang D.-F."/>
            <person name="Cui X.-W."/>
        </authorList>
    </citation>
    <scope>NUCLEOTIDE SEQUENCE [LARGE SCALE GENOMIC DNA]</scope>
    <source>
        <strain evidence="1 2">HHU CXW</strain>
    </source>
</reference>
<evidence type="ECO:0008006" key="3">
    <source>
        <dbReference type="Google" id="ProtNLM"/>
    </source>
</evidence>
<evidence type="ECO:0000313" key="2">
    <source>
        <dbReference type="Proteomes" id="UP000621447"/>
    </source>
</evidence>
<dbReference type="PANTHER" id="PTHR36109:SF2">
    <property type="entry name" value="MEMBRANE PROTEIN"/>
    <property type="match status" value="1"/>
</dbReference>
<evidence type="ECO:0000313" key="1">
    <source>
        <dbReference type="EMBL" id="NTS66301.1"/>
    </source>
</evidence>
<dbReference type="InterPro" id="IPR052948">
    <property type="entry name" value="Low_temp-induced_all0457"/>
</dbReference>
<sequence>MAQLLLLEWRERAAYLPVSSQPFESGVFERGKIMVHASAIFDTHAEAERAVSELRSSGVRDTDLSIIAHHGGTTTATSGEGEITDEHHRNVLRGILGGGALGAGLGVAALAIPGVGPLAAAGAIAASAVPEAMAIGAGLGALTGTFNEVLTKHGVGDEDASYYSGRMKDGGVVVTVGGGDINGQSAQDILYRNGGHNASQARASTY</sequence>
<protein>
    <recommendedName>
        <fullName evidence="3">DUF1269 domain-containing protein</fullName>
    </recommendedName>
</protein>
<dbReference type="Proteomes" id="UP000621447">
    <property type="component" value="Unassembled WGS sequence"/>
</dbReference>
<dbReference type="EMBL" id="JABULH010000006">
    <property type="protein sequence ID" value="NTS66301.1"/>
    <property type="molecule type" value="Genomic_DNA"/>
</dbReference>
<accession>A0ABX2JKW2</accession>
<keyword evidence="2" id="KW-1185">Reference proteome</keyword>
<comment type="caution">
    <text evidence="1">The sequence shown here is derived from an EMBL/GenBank/DDBJ whole genome shotgun (WGS) entry which is preliminary data.</text>
</comment>
<organism evidence="1 2">
    <name type="scientific">Sphingomonas hominis</name>
    <dbReference type="NCBI Taxonomy" id="2741495"/>
    <lineage>
        <taxon>Bacteria</taxon>
        <taxon>Pseudomonadati</taxon>
        <taxon>Pseudomonadota</taxon>
        <taxon>Alphaproteobacteria</taxon>
        <taxon>Sphingomonadales</taxon>
        <taxon>Sphingomonadaceae</taxon>
        <taxon>Sphingomonas</taxon>
    </lineage>
</organism>
<dbReference type="PANTHER" id="PTHR36109">
    <property type="entry name" value="MEMBRANE PROTEIN-RELATED"/>
    <property type="match status" value="1"/>
</dbReference>
<proteinExistence type="predicted"/>